<name>A0ABP7FKB5_9FLAO</name>
<dbReference type="CDD" id="cd04301">
    <property type="entry name" value="NAT_SF"/>
    <property type="match status" value="1"/>
</dbReference>
<comment type="caution">
    <text evidence="2">The sequence shown here is derived from an EMBL/GenBank/DDBJ whole genome shotgun (WGS) entry which is preliminary data.</text>
</comment>
<keyword evidence="3" id="KW-1185">Reference proteome</keyword>
<keyword evidence="2" id="KW-0687">Ribonucleoprotein</keyword>
<dbReference type="Gene3D" id="3.40.630.30">
    <property type="match status" value="1"/>
</dbReference>
<dbReference type="Proteomes" id="UP001501367">
    <property type="component" value="Unassembled WGS sequence"/>
</dbReference>
<organism evidence="2 3">
    <name type="scientific">Flavobacterium ginsengisoli</name>
    <dbReference type="NCBI Taxonomy" id="871694"/>
    <lineage>
        <taxon>Bacteria</taxon>
        <taxon>Pseudomonadati</taxon>
        <taxon>Bacteroidota</taxon>
        <taxon>Flavobacteriia</taxon>
        <taxon>Flavobacteriales</taxon>
        <taxon>Flavobacteriaceae</taxon>
        <taxon>Flavobacterium</taxon>
    </lineage>
</organism>
<evidence type="ECO:0000313" key="3">
    <source>
        <dbReference type="Proteomes" id="UP001501367"/>
    </source>
</evidence>
<dbReference type="GO" id="GO:0005840">
    <property type="term" value="C:ribosome"/>
    <property type="evidence" value="ECO:0007669"/>
    <property type="project" value="UniProtKB-KW"/>
</dbReference>
<accession>A0ABP7FKB5</accession>
<evidence type="ECO:0000313" key="2">
    <source>
        <dbReference type="EMBL" id="GAA3741560.1"/>
    </source>
</evidence>
<dbReference type="SUPFAM" id="SSF55729">
    <property type="entry name" value="Acyl-CoA N-acyltransferases (Nat)"/>
    <property type="match status" value="1"/>
</dbReference>
<evidence type="ECO:0000259" key="1">
    <source>
        <dbReference type="PROSITE" id="PS51186"/>
    </source>
</evidence>
<feature type="domain" description="N-acetyltransferase" evidence="1">
    <location>
        <begin position="10"/>
        <end position="166"/>
    </location>
</feature>
<reference evidence="3" key="1">
    <citation type="journal article" date="2019" name="Int. J. Syst. Evol. Microbiol.">
        <title>The Global Catalogue of Microorganisms (GCM) 10K type strain sequencing project: providing services to taxonomists for standard genome sequencing and annotation.</title>
        <authorList>
            <consortium name="The Broad Institute Genomics Platform"/>
            <consortium name="The Broad Institute Genome Sequencing Center for Infectious Disease"/>
            <person name="Wu L."/>
            <person name="Ma J."/>
        </authorList>
    </citation>
    <scope>NUCLEOTIDE SEQUENCE [LARGE SCALE GENOMIC DNA]</scope>
    <source>
        <strain evidence="3">JCM 17336</strain>
    </source>
</reference>
<keyword evidence="2" id="KW-0689">Ribosomal protein</keyword>
<sequence length="167" mass="19775">MDLNLEIKDISFREIQKSDKTLLREIYGSTRQEELDKGTNWNDEQKRLFIDQQFSVQHEYYQKNFLDAKFYIIEKEKVPVGRLYIDFLSENEPVRIIDITILPEWRNKNIGSSILNEILKKAGSNNLNVSIHVEAFNPAMNLYKRLGFKKISETNGVYHLMEWNSNN</sequence>
<dbReference type="InterPro" id="IPR000182">
    <property type="entry name" value="GNAT_dom"/>
</dbReference>
<gene>
    <name evidence="2" type="primary">rimI</name>
    <name evidence="2" type="ORF">GCM10022422_26540</name>
</gene>
<protein>
    <submittedName>
        <fullName evidence="2">Ribosomal protein S18-alanine N-acetyltransferase</fullName>
    </submittedName>
</protein>
<proteinExistence type="predicted"/>
<dbReference type="PROSITE" id="PS51186">
    <property type="entry name" value="GNAT"/>
    <property type="match status" value="1"/>
</dbReference>
<dbReference type="Pfam" id="PF00583">
    <property type="entry name" value="Acetyltransf_1"/>
    <property type="match status" value="1"/>
</dbReference>
<dbReference type="InterPro" id="IPR016181">
    <property type="entry name" value="Acyl_CoA_acyltransferase"/>
</dbReference>
<dbReference type="EMBL" id="BAABDT010000005">
    <property type="protein sequence ID" value="GAA3741560.1"/>
    <property type="molecule type" value="Genomic_DNA"/>
</dbReference>
<dbReference type="RefSeq" id="WP_233074061.1">
    <property type="nucleotide sequence ID" value="NZ_BAABDT010000005.1"/>
</dbReference>